<sequence length="194" mass="21092">MTDLPLGLMSFVKRLQPPDPSKTSSRHPSELPPSPLAPSTIDEHLGRSFDNAAKLAKELLEKHCIPEASDAHSCFRDIQRGGSAGAEAALCCAEFCREILEDEDDGTGVSEAVRARAHGMLARREMGEDVAGRWVHACEAMKLWGIVIARTGVSKFPVEKARAEREEATDVFLQAVGDWHAARARYLATRAGAT</sequence>
<keyword evidence="3" id="KW-1185">Reference proteome</keyword>
<dbReference type="EMBL" id="NAJO01000031">
    <property type="protein sequence ID" value="OQO01288.1"/>
    <property type="molecule type" value="Genomic_DNA"/>
</dbReference>
<evidence type="ECO:0000313" key="3">
    <source>
        <dbReference type="Proteomes" id="UP000192596"/>
    </source>
</evidence>
<comment type="caution">
    <text evidence="2">The sequence shown here is derived from an EMBL/GenBank/DDBJ whole genome shotgun (WGS) entry which is preliminary data.</text>
</comment>
<feature type="region of interest" description="Disordered" evidence="1">
    <location>
        <begin position="13"/>
        <end position="43"/>
    </location>
</feature>
<protein>
    <submittedName>
        <fullName evidence="2">Uncharacterized protein</fullName>
    </submittedName>
</protein>
<evidence type="ECO:0000256" key="1">
    <source>
        <dbReference type="SAM" id="MobiDB-lite"/>
    </source>
</evidence>
<dbReference type="OrthoDB" id="10662897at2759"/>
<accession>A0A1V8SQH6</accession>
<proteinExistence type="predicted"/>
<dbReference type="Proteomes" id="UP000192596">
    <property type="component" value="Unassembled WGS sequence"/>
</dbReference>
<dbReference type="InParanoid" id="A0A1V8SQH6"/>
<organism evidence="2 3">
    <name type="scientific">Cryoendolithus antarcticus</name>
    <dbReference type="NCBI Taxonomy" id="1507870"/>
    <lineage>
        <taxon>Eukaryota</taxon>
        <taxon>Fungi</taxon>
        <taxon>Dikarya</taxon>
        <taxon>Ascomycota</taxon>
        <taxon>Pezizomycotina</taxon>
        <taxon>Dothideomycetes</taxon>
        <taxon>Dothideomycetidae</taxon>
        <taxon>Cladosporiales</taxon>
        <taxon>Cladosporiaceae</taxon>
        <taxon>Cryoendolithus</taxon>
    </lineage>
</organism>
<name>A0A1V8SQH6_9PEZI</name>
<reference evidence="3" key="1">
    <citation type="submission" date="2017-03" db="EMBL/GenBank/DDBJ databases">
        <title>Genomes of endolithic fungi from Antarctica.</title>
        <authorList>
            <person name="Coleine C."/>
            <person name="Masonjones S."/>
            <person name="Stajich J.E."/>
        </authorList>
    </citation>
    <scope>NUCLEOTIDE SEQUENCE [LARGE SCALE GENOMIC DNA]</scope>
    <source>
        <strain evidence="3">CCFEE 5527</strain>
    </source>
</reference>
<gene>
    <name evidence="2" type="ORF">B0A48_12841</name>
</gene>
<dbReference type="AlphaFoldDB" id="A0A1V8SQH6"/>
<evidence type="ECO:0000313" key="2">
    <source>
        <dbReference type="EMBL" id="OQO01288.1"/>
    </source>
</evidence>